<evidence type="ECO:0000313" key="9">
    <source>
        <dbReference type="EMBL" id="OMI36418.1"/>
    </source>
</evidence>
<evidence type="ECO:0000256" key="5">
    <source>
        <dbReference type="PIRNR" id="PIRNR005096"/>
    </source>
</evidence>
<feature type="active site" description="Proton donor" evidence="6">
    <location>
        <position position="189"/>
    </location>
</feature>
<evidence type="ECO:0000256" key="6">
    <source>
        <dbReference type="PIRSR" id="PIRSR005096-1"/>
    </source>
</evidence>
<evidence type="ECO:0000256" key="3">
    <source>
        <dbReference type="ARBA" id="ARBA00023235"/>
    </source>
</evidence>
<feature type="active site" description="Proton acceptor" evidence="6">
    <location>
        <position position="299"/>
    </location>
</feature>
<dbReference type="GO" id="GO:0006006">
    <property type="term" value="P:glucose metabolic process"/>
    <property type="evidence" value="ECO:0007669"/>
    <property type="project" value="TreeGrafter"/>
</dbReference>
<dbReference type="PIRSF" id="PIRSF005096">
    <property type="entry name" value="GALM"/>
    <property type="match status" value="1"/>
</dbReference>
<feature type="region of interest" description="Disordered" evidence="8">
    <location>
        <begin position="1"/>
        <end position="20"/>
    </location>
</feature>
<dbReference type="CDD" id="cd09019">
    <property type="entry name" value="galactose_mutarotase_like"/>
    <property type="match status" value="1"/>
</dbReference>
<dbReference type="InterPro" id="IPR047215">
    <property type="entry name" value="Galactose_mutarotase-like"/>
</dbReference>
<dbReference type="GO" id="GO:0005737">
    <property type="term" value="C:cytoplasm"/>
    <property type="evidence" value="ECO:0007669"/>
    <property type="project" value="TreeGrafter"/>
</dbReference>
<dbReference type="EMBL" id="ASQP01000336">
    <property type="protein sequence ID" value="OMI36418.1"/>
    <property type="molecule type" value="Genomic_DNA"/>
</dbReference>
<name>A0A1R1SE18_9ACTN</name>
<accession>A0A1R1SE18</accession>
<dbReference type="RefSeq" id="WP_079151398.1">
    <property type="nucleotide sequence ID" value="NZ_ASQP01000336.1"/>
</dbReference>
<keyword evidence="10" id="KW-1185">Reference proteome</keyword>
<dbReference type="AlphaFoldDB" id="A0A1R1SE18"/>
<evidence type="ECO:0000256" key="8">
    <source>
        <dbReference type="SAM" id="MobiDB-lite"/>
    </source>
</evidence>
<evidence type="ECO:0000313" key="10">
    <source>
        <dbReference type="Proteomes" id="UP000186168"/>
    </source>
</evidence>
<sequence>MAATIRRETVGTTAGHAGQGPTRVDAYTLDTGEGLAITVWTYGAGLVEVLVPDREGRPENVVVNLPDLAAYQDRARNPYVGSTVGRYCRCVAGGRLVLDGVTYELDRNDGRHHLHGGAIGFDRYVWQARPEPRGDAAALRLRLDSPDGDQGYPGALSAEVVYEVAPGGRLTFAYEATTTATTVVSLTNHAFWNLAGSGPIDGHTLAVNSTRTTLFDDQLVPLPGPPADIAGGPLDYSGPRTLGDHALDNCFVLDDPAWAAELHDPVSGRTMRVVTDQPGLGVYTADGFSGRRRSGICLEAGALPDAPNRADYPPVRLDPGEVYRHRTVHHFSAG</sequence>
<dbReference type="UniPathway" id="UPA00242"/>
<evidence type="ECO:0000256" key="4">
    <source>
        <dbReference type="ARBA" id="ARBA00023277"/>
    </source>
</evidence>
<dbReference type="Gene3D" id="2.70.98.10">
    <property type="match status" value="1"/>
</dbReference>
<reference evidence="9 10" key="1">
    <citation type="submission" date="2013-05" db="EMBL/GenBank/DDBJ databases">
        <title>Genome sequence of Streptomyces sparsogenes DSM 40356.</title>
        <authorList>
            <person name="Coyne S."/>
            <person name="Seebeck F.P."/>
        </authorList>
    </citation>
    <scope>NUCLEOTIDE SEQUENCE [LARGE SCALE GENOMIC DNA]</scope>
    <source>
        <strain evidence="9 10">DSM 40356</strain>
    </source>
</reference>
<dbReference type="InterPro" id="IPR014718">
    <property type="entry name" value="GH-type_carb-bd"/>
</dbReference>
<dbReference type="Proteomes" id="UP000186168">
    <property type="component" value="Unassembled WGS sequence"/>
</dbReference>
<dbReference type="EC" id="5.1.3.3" evidence="5"/>
<dbReference type="Pfam" id="PF01263">
    <property type="entry name" value="Aldose_epim"/>
    <property type="match status" value="1"/>
</dbReference>
<dbReference type="STRING" id="67365.GCA_001704635_03273"/>
<comment type="catalytic activity">
    <reaction evidence="5">
        <text>alpha-D-glucose = beta-D-glucose</text>
        <dbReference type="Rhea" id="RHEA:10264"/>
        <dbReference type="ChEBI" id="CHEBI:15903"/>
        <dbReference type="ChEBI" id="CHEBI:17925"/>
        <dbReference type="EC" id="5.1.3.3"/>
    </reaction>
</comment>
<dbReference type="GO" id="GO:0004034">
    <property type="term" value="F:aldose 1-epimerase activity"/>
    <property type="evidence" value="ECO:0007669"/>
    <property type="project" value="UniProtKB-EC"/>
</dbReference>
<organism evidence="9 10">
    <name type="scientific">Streptomyces sparsogenes DSM 40356</name>
    <dbReference type="NCBI Taxonomy" id="1331668"/>
    <lineage>
        <taxon>Bacteria</taxon>
        <taxon>Bacillati</taxon>
        <taxon>Actinomycetota</taxon>
        <taxon>Actinomycetes</taxon>
        <taxon>Kitasatosporales</taxon>
        <taxon>Streptomycetaceae</taxon>
        <taxon>Streptomyces</taxon>
    </lineage>
</organism>
<feature type="binding site" evidence="7">
    <location>
        <position position="248"/>
    </location>
    <ligand>
        <name>beta-D-galactose</name>
        <dbReference type="ChEBI" id="CHEBI:27667"/>
    </ligand>
</feature>
<dbReference type="SUPFAM" id="SSF74650">
    <property type="entry name" value="Galactose mutarotase-like"/>
    <property type="match status" value="1"/>
</dbReference>
<dbReference type="InterPro" id="IPR015443">
    <property type="entry name" value="Aldose_1-epimerase"/>
</dbReference>
<evidence type="ECO:0000256" key="1">
    <source>
        <dbReference type="ARBA" id="ARBA00005028"/>
    </source>
</evidence>
<comment type="similarity">
    <text evidence="2 5">Belongs to the aldose epimerase family.</text>
</comment>
<dbReference type="PANTHER" id="PTHR10091:SF0">
    <property type="entry name" value="GALACTOSE MUTAROTASE"/>
    <property type="match status" value="1"/>
</dbReference>
<dbReference type="GO" id="GO:0030246">
    <property type="term" value="F:carbohydrate binding"/>
    <property type="evidence" value="ECO:0007669"/>
    <property type="project" value="InterPro"/>
</dbReference>
<dbReference type="InterPro" id="IPR011013">
    <property type="entry name" value="Gal_mutarotase_sf_dom"/>
</dbReference>
<dbReference type="GeneID" id="96747856"/>
<evidence type="ECO:0000256" key="2">
    <source>
        <dbReference type="ARBA" id="ARBA00006206"/>
    </source>
</evidence>
<dbReference type="PANTHER" id="PTHR10091">
    <property type="entry name" value="ALDOSE-1-EPIMERASE"/>
    <property type="match status" value="1"/>
</dbReference>
<comment type="caution">
    <text evidence="9">The sequence shown here is derived from an EMBL/GenBank/DDBJ whole genome shotgun (WGS) entry which is preliminary data.</text>
</comment>
<proteinExistence type="inferred from homology"/>
<evidence type="ECO:0000256" key="7">
    <source>
        <dbReference type="PIRSR" id="PIRSR005096-2"/>
    </source>
</evidence>
<keyword evidence="3 5" id="KW-0413">Isomerase</keyword>
<gene>
    <name evidence="9" type="ORF">SPAR_26321</name>
</gene>
<dbReference type="InterPro" id="IPR008183">
    <property type="entry name" value="Aldose_1/G6P_1-epimerase"/>
</dbReference>
<dbReference type="GO" id="GO:0033499">
    <property type="term" value="P:galactose catabolic process via UDP-galactose, Leloir pathway"/>
    <property type="evidence" value="ECO:0007669"/>
    <property type="project" value="TreeGrafter"/>
</dbReference>
<keyword evidence="4 5" id="KW-0119">Carbohydrate metabolism</keyword>
<protein>
    <recommendedName>
        <fullName evidence="5">Aldose 1-epimerase</fullName>
        <ecNumber evidence="5">5.1.3.3</ecNumber>
    </recommendedName>
</protein>
<comment type="pathway">
    <text evidence="1 5">Carbohydrate metabolism; hexose metabolism.</text>
</comment>